<evidence type="ECO:0000313" key="2">
    <source>
        <dbReference type="EMBL" id="KAI1723468.1"/>
    </source>
</evidence>
<proteinExistence type="predicted"/>
<dbReference type="AlphaFoldDB" id="A0AAD4R859"/>
<organism evidence="3 4">
    <name type="scientific">Ditylenchus destructor</name>
    <dbReference type="NCBI Taxonomy" id="166010"/>
    <lineage>
        <taxon>Eukaryota</taxon>
        <taxon>Metazoa</taxon>
        <taxon>Ecdysozoa</taxon>
        <taxon>Nematoda</taxon>
        <taxon>Chromadorea</taxon>
        <taxon>Rhabditida</taxon>
        <taxon>Tylenchina</taxon>
        <taxon>Tylenchomorpha</taxon>
        <taxon>Sphaerularioidea</taxon>
        <taxon>Anguinidae</taxon>
        <taxon>Anguininae</taxon>
        <taxon>Ditylenchus</taxon>
    </lineage>
</organism>
<feature type="domain" description="Lipocalin" evidence="1">
    <location>
        <begin position="51"/>
        <end position="208"/>
    </location>
</feature>
<sequence length="221" mass="25482">MRFFESYIASCKPTDTRESQLLDQLQQVLQNVNAEQIAEKMQRNLYFAVDDLELDGLTGKWHTVVDSPSVHGERCVVSYLEKIEESRFSALFTLTQYSRHNEDVRIMHGSGRKTGPDPGSIFFLTGHPADPCPYFPVKSSPLNQQGQYEYLILTQALKHPTMVLARDIWEFETKYGNEVRDYLNRYGYINPITSLNSPLLWVNNTRCIQANDYFADLDEVV</sequence>
<dbReference type="EMBL" id="JAKKPZ010000003">
    <property type="protein sequence ID" value="KAI1723472.1"/>
    <property type="molecule type" value="Genomic_DNA"/>
</dbReference>
<name>A0AAD4R859_9BILA</name>
<reference evidence="3" key="1">
    <citation type="submission" date="2022-01" db="EMBL/GenBank/DDBJ databases">
        <title>Genome Sequence Resource for Two Populations of Ditylenchus destructor, the Migratory Endoparasitic Phytonematode.</title>
        <authorList>
            <person name="Zhang H."/>
            <person name="Lin R."/>
            <person name="Xie B."/>
        </authorList>
    </citation>
    <scope>NUCLEOTIDE SEQUENCE</scope>
    <source>
        <strain evidence="3">BazhouSP</strain>
    </source>
</reference>
<dbReference type="Pfam" id="PF24976">
    <property type="entry name" value="Lipocalin_10"/>
    <property type="match status" value="1"/>
</dbReference>
<dbReference type="PANTHER" id="PTHR37437:SF2">
    <property type="entry name" value="LIPOCLN_CYTOSOLIC_FA-BD_DOM DOMAIN-CONTAINING PROTEIN"/>
    <property type="match status" value="1"/>
</dbReference>
<accession>A0AAD4R859</accession>
<dbReference type="Proteomes" id="UP001201812">
    <property type="component" value="Unassembled WGS sequence"/>
</dbReference>
<dbReference type="InterPro" id="IPR056868">
    <property type="entry name" value="Lipocalin_dom_nem"/>
</dbReference>
<keyword evidence="4" id="KW-1185">Reference proteome</keyword>
<evidence type="ECO:0000313" key="4">
    <source>
        <dbReference type="Proteomes" id="UP001201812"/>
    </source>
</evidence>
<protein>
    <submittedName>
        <fullName evidence="3">CBR-LPR-1 protein</fullName>
    </submittedName>
</protein>
<dbReference type="PANTHER" id="PTHR37437">
    <property type="entry name" value="LIPOCALIN-RELATED PROTEIN-RELATED"/>
    <property type="match status" value="1"/>
</dbReference>
<gene>
    <name evidence="2" type="ORF">DdX_03628</name>
    <name evidence="3" type="ORF">DdX_03632</name>
</gene>
<evidence type="ECO:0000259" key="1">
    <source>
        <dbReference type="Pfam" id="PF24976"/>
    </source>
</evidence>
<dbReference type="EMBL" id="JAKKPZ010000003">
    <property type="protein sequence ID" value="KAI1723468.1"/>
    <property type="molecule type" value="Genomic_DNA"/>
</dbReference>
<comment type="caution">
    <text evidence="3">The sequence shown here is derived from an EMBL/GenBank/DDBJ whole genome shotgun (WGS) entry which is preliminary data.</text>
</comment>
<evidence type="ECO:0000313" key="3">
    <source>
        <dbReference type="EMBL" id="KAI1723472.1"/>
    </source>
</evidence>